<sequence>MLADKAYSNRKIRVELRRRRIMATIPEKTDQQKARAAKGSAGGRPPAFDAEAYKERNSVERAINKLKDFRAVAMRTDKREFVFRGTIAVASIKIWLRHPAKQDPGDTP</sequence>
<organism evidence="3 4">
    <name type="scientific">Blastococcus mobilis</name>
    <dbReference type="NCBI Taxonomy" id="1938746"/>
    <lineage>
        <taxon>Bacteria</taxon>
        <taxon>Bacillati</taxon>
        <taxon>Actinomycetota</taxon>
        <taxon>Actinomycetes</taxon>
        <taxon>Geodermatophilales</taxon>
        <taxon>Geodermatophilaceae</taxon>
        <taxon>Blastococcus</taxon>
    </lineage>
</organism>
<dbReference type="GO" id="GO:0003677">
    <property type="term" value="F:DNA binding"/>
    <property type="evidence" value="ECO:0007669"/>
    <property type="project" value="InterPro"/>
</dbReference>
<gene>
    <name evidence="3" type="ORF">SAMN06272737_118125</name>
</gene>
<feature type="domain" description="Transposase IS4-like" evidence="2">
    <location>
        <begin position="2"/>
        <end position="88"/>
    </location>
</feature>
<dbReference type="InterPro" id="IPR002559">
    <property type="entry name" value="Transposase_11"/>
</dbReference>
<dbReference type="GO" id="GO:0004803">
    <property type="term" value="F:transposase activity"/>
    <property type="evidence" value="ECO:0007669"/>
    <property type="project" value="InterPro"/>
</dbReference>
<evidence type="ECO:0000313" key="3">
    <source>
        <dbReference type="EMBL" id="SNR68008.1"/>
    </source>
</evidence>
<dbReference type="Pfam" id="PF01609">
    <property type="entry name" value="DDE_Tnp_1"/>
    <property type="match status" value="1"/>
</dbReference>
<dbReference type="PANTHER" id="PTHR30007:SF1">
    <property type="entry name" value="BLR1914 PROTEIN"/>
    <property type="match status" value="1"/>
</dbReference>
<dbReference type="AlphaFoldDB" id="A0A238YB31"/>
<proteinExistence type="predicted"/>
<protein>
    <submittedName>
        <fullName evidence="3">Transposase DDE domain-containing protein</fullName>
    </submittedName>
</protein>
<keyword evidence="4" id="KW-1185">Reference proteome</keyword>
<feature type="region of interest" description="Disordered" evidence="1">
    <location>
        <begin position="23"/>
        <end position="48"/>
    </location>
</feature>
<reference evidence="3 4" key="1">
    <citation type="submission" date="2017-06" db="EMBL/GenBank/DDBJ databases">
        <authorList>
            <person name="Kim H.J."/>
            <person name="Triplett B.A."/>
        </authorList>
    </citation>
    <scope>NUCLEOTIDE SEQUENCE [LARGE SCALE GENOMIC DNA]</scope>
    <source>
        <strain evidence="3 4">DSM 44272</strain>
    </source>
</reference>
<evidence type="ECO:0000259" key="2">
    <source>
        <dbReference type="Pfam" id="PF01609"/>
    </source>
</evidence>
<dbReference type="GO" id="GO:0006313">
    <property type="term" value="P:DNA transposition"/>
    <property type="evidence" value="ECO:0007669"/>
    <property type="project" value="InterPro"/>
</dbReference>
<feature type="compositionally biased region" description="Low complexity" evidence="1">
    <location>
        <begin position="37"/>
        <end position="47"/>
    </location>
</feature>
<evidence type="ECO:0000256" key="1">
    <source>
        <dbReference type="SAM" id="MobiDB-lite"/>
    </source>
</evidence>
<dbReference type="EMBL" id="FZNO01000018">
    <property type="protein sequence ID" value="SNR68008.1"/>
    <property type="molecule type" value="Genomic_DNA"/>
</dbReference>
<evidence type="ECO:0000313" key="4">
    <source>
        <dbReference type="Proteomes" id="UP000198403"/>
    </source>
</evidence>
<accession>A0A238YB31</accession>
<name>A0A238YB31_9ACTN</name>
<dbReference type="Proteomes" id="UP000198403">
    <property type="component" value="Unassembled WGS sequence"/>
</dbReference>
<dbReference type="PANTHER" id="PTHR30007">
    <property type="entry name" value="PHP DOMAIN PROTEIN"/>
    <property type="match status" value="1"/>
</dbReference>